<dbReference type="PANTHER" id="PTHR10903">
    <property type="entry name" value="GTPASE, IMAP FAMILY MEMBER-RELATED"/>
    <property type="match status" value="1"/>
</dbReference>
<accession>A0AAV2IES5</accession>
<dbReference type="PROSITE" id="PS51720">
    <property type="entry name" value="G_AIG1"/>
    <property type="match status" value="1"/>
</dbReference>
<dbReference type="PANTHER" id="PTHR10903:SF184">
    <property type="entry name" value="GTP-BINDING PROTEIN A"/>
    <property type="match status" value="1"/>
</dbReference>
<comment type="caution">
    <text evidence="5">The sequence shown here is derived from an EMBL/GenBank/DDBJ whole genome shotgun (WGS) entry which is preliminary data.</text>
</comment>
<keyword evidence="3" id="KW-0342">GTP-binding</keyword>
<gene>
    <name evidence="5" type="ORF">GSLYS_00018692001</name>
</gene>
<sequence length="346" mass="38522">MMACSSRFTSSNLELLLVGKTGNGKSSTGNSILGTGTKNFVARCKTTSVTKEVKRVKNEKSNVAVTDIPGLADTDHDDVGNVLLAKDSLEKAVKGTANGFHAVLFVLRFGEKFTAEEVDAVSAIKSLLGSSIFKDFGICVFTHGDNFEKQLKDGGDDLNGAESFTEWCEKETGKLFHLFQECGSRYVLFDNRTKDADKQREQREVLLTMVESLSQGQKTYGLAELMLASHSEVKKPNIDGRSYGRLQATSTLQEAREDFPELDGRTEEAHLLYTIAVSTLEYKQEIIKEKFKKDLNIGSRDSELKKCLLEFGKVKEKIENLNNQHGGLDHLINQMSYYETELKAQF</sequence>
<evidence type="ECO:0000256" key="3">
    <source>
        <dbReference type="ARBA" id="ARBA00023134"/>
    </source>
</evidence>
<dbReference type="Pfam" id="PF04548">
    <property type="entry name" value="AIG1"/>
    <property type="match status" value="1"/>
</dbReference>
<keyword evidence="6" id="KW-1185">Reference proteome</keyword>
<dbReference type="SUPFAM" id="SSF52540">
    <property type="entry name" value="P-loop containing nucleoside triphosphate hydrolases"/>
    <property type="match status" value="1"/>
</dbReference>
<evidence type="ECO:0000256" key="1">
    <source>
        <dbReference type="ARBA" id="ARBA00008535"/>
    </source>
</evidence>
<evidence type="ECO:0000313" key="6">
    <source>
        <dbReference type="Proteomes" id="UP001497497"/>
    </source>
</evidence>
<dbReference type="EMBL" id="CAXITT010000688">
    <property type="protein sequence ID" value="CAL1545209.1"/>
    <property type="molecule type" value="Genomic_DNA"/>
</dbReference>
<protein>
    <recommendedName>
        <fullName evidence="4">AIG1-type G domain-containing protein</fullName>
    </recommendedName>
</protein>
<reference evidence="5 6" key="1">
    <citation type="submission" date="2024-04" db="EMBL/GenBank/DDBJ databases">
        <authorList>
            <consortium name="Genoscope - CEA"/>
            <person name="William W."/>
        </authorList>
    </citation>
    <scope>NUCLEOTIDE SEQUENCE [LARGE SCALE GENOMIC DNA]</scope>
</reference>
<comment type="similarity">
    <text evidence="1">Belongs to the TRAFAC class TrmE-Era-EngA-EngB-Septin-like GTPase superfamily. AIG1/Toc34/Toc159-like paraseptin GTPase family. IAN subfamily.</text>
</comment>
<keyword evidence="2" id="KW-0547">Nucleotide-binding</keyword>
<evidence type="ECO:0000259" key="4">
    <source>
        <dbReference type="PROSITE" id="PS51720"/>
    </source>
</evidence>
<evidence type="ECO:0000256" key="2">
    <source>
        <dbReference type="ARBA" id="ARBA00022741"/>
    </source>
</evidence>
<dbReference type="Gene3D" id="3.40.50.300">
    <property type="entry name" value="P-loop containing nucleotide triphosphate hydrolases"/>
    <property type="match status" value="1"/>
</dbReference>
<dbReference type="InterPro" id="IPR027417">
    <property type="entry name" value="P-loop_NTPase"/>
</dbReference>
<proteinExistence type="inferred from homology"/>
<name>A0AAV2IES5_LYMST</name>
<dbReference type="InterPro" id="IPR006703">
    <property type="entry name" value="G_AIG1"/>
</dbReference>
<evidence type="ECO:0000313" key="5">
    <source>
        <dbReference type="EMBL" id="CAL1545209.1"/>
    </source>
</evidence>
<feature type="domain" description="AIG1-type G" evidence="4">
    <location>
        <begin position="10"/>
        <end position="231"/>
    </location>
</feature>
<dbReference type="Proteomes" id="UP001497497">
    <property type="component" value="Unassembled WGS sequence"/>
</dbReference>
<organism evidence="5 6">
    <name type="scientific">Lymnaea stagnalis</name>
    <name type="common">Great pond snail</name>
    <name type="synonym">Helix stagnalis</name>
    <dbReference type="NCBI Taxonomy" id="6523"/>
    <lineage>
        <taxon>Eukaryota</taxon>
        <taxon>Metazoa</taxon>
        <taxon>Spiralia</taxon>
        <taxon>Lophotrochozoa</taxon>
        <taxon>Mollusca</taxon>
        <taxon>Gastropoda</taxon>
        <taxon>Heterobranchia</taxon>
        <taxon>Euthyneura</taxon>
        <taxon>Panpulmonata</taxon>
        <taxon>Hygrophila</taxon>
        <taxon>Lymnaeoidea</taxon>
        <taxon>Lymnaeidae</taxon>
        <taxon>Lymnaea</taxon>
    </lineage>
</organism>
<dbReference type="GO" id="GO:0005525">
    <property type="term" value="F:GTP binding"/>
    <property type="evidence" value="ECO:0007669"/>
    <property type="project" value="UniProtKB-KW"/>
</dbReference>
<dbReference type="AlphaFoldDB" id="A0AAV2IES5"/>
<dbReference type="InterPro" id="IPR045058">
    <property type="entry name" value="GIMA/IAN/Toc"/>
</dbReference>